<feature type="domain" description="PatA-like N-terminal" evidence="5">
    <location>
        <begin position="7"/>
        <end position="103"/>
    </location>
</feature>
<keyword evidence="3" id="KW-0812">Transmembrane</keyword>
<evidence type="ECO:0000313" key="6">
    <source>
        <dbReference type="EMBL" id="VFQ43364.1"/>
    </source>
</evidence>
<dbReference type="Pfam" id="PF14332">
    <property type="entry name" value="DUF4388"/>
    <property type="match status" value="1"/>
</dbReference>
<accession>A0A4U8YJ84</accession>
<gene>
    <name evidence="6" type="ORF">MSL71_9920</name>
</gene>
<feature type="transmembrane region" description="Helical" evidence="3">
    <location>
        <begin position="213"/>
        <end position="234"/>
    </location>
</feature>
<evidence type="ECO:0000259" key="4">
    <source>
        <dbReference type="Pfam" id="PF07603"/>
    </source>
</evidence>
<feature type="region of interest" description="Disordered" evidence="2">
    <location>
        <begin position="136"/>
        <end position="164"/>
    </location>
</feature>
<proteinExistence type="predicted"/>
<keyword evidence="7" id="KW-1185">Reference proteome</keyword>
<dbReference type="PANTHER" id="PTHR36304">
    <property type="entry name" value="DOMAIN GTPASE-ACTIVATING PROTEIN, PUTATIVE-RELATED-RELATED"/>
    <property type="match status" value="1"/>
</dbReference>
<dbReference type="Proteomes" id="UP000507962">
    <property type="component" value="Unassembled WGS sequence"/>
</dbReference>
<keyword evidence="3" id="KW-0472">Membrane</keyword>
<reference evidence="6 7" key="1">
    <citation type="submission" date="2019-03" db="EMBL/GenBank/DDBJ databases">
        <authorList>
            <person name="Nijsse B."/>
        </authorList>
    </citation>
    <scope>NUCLEOTIDE SEQUENCE [LARGE SCALE GENOMIC DNA]</scope>
    <source>
        <strain evidence="6">Desulfoluna butyratoxydans MSL71</strain>
    </source>
</reference>
<evidence type="ECO:0000313" key="7">
    <source>
        <dbReference type="Proteomes" id="UP000507962"/>
    </source>
</evidence>
<name>A0A4U8YJ84_9BACT</name>
<protein>
    <submittedName>
        <fullName evidence="6">Uncharacterized protein</fullName>
    </submittedName>
</protein>
<feature type="compositionally biased region" description="Pro residues" evidence="2">
    <location>
        <begin position="139"/>
        <end position="163"/>
    </location>
</feature>
<keyword evidence="1" id="KW-0175">Coiled coil</keyword>
<evidence type="ECO:0000256" key="3">
    <source>
        <dbReference type="SAM" id="Phobius"/>
    </source>
</evidence>
<evidence type="ECO:0000256" key="1">
    <source>
        <dbReference type="SAM" id="Coils"/>
    </source>
</evidence>
<dbReference type="InterPro" id="IPR011460">
    <property type="entry name" value="Lcl_C"/>
</dbReference>
<dbReference type="InterPro" id="IPR011990">
    <property type="entry name" value="TPR-like_helical_dom_sf"/>
</dbReference>
<dbReference type="AlphaFoldDB" id="A0A4U8YJ84"/>
<organism evidence="6 7">
    <name type="scientific">Desulfoluna butyratoxydans</name>
    <dbReference type="NCBI Taxonomy" id="231438"/>
    <lineage>
        <taxon>Bacteria</taxon>
        <taxon>Pseudomonadati</taxon>
        <taxon>Thermodesulfobacteriota</taxon>
        <taxon>Desulfobacteria</taxon>
        <taxon>Desulfobacterales</taxon>
        <taxon>Desulfolunaceae</taxon>
        <taxon>Desulfoluna</taxon>
    </lineage>
</organism>
<feature type="coiled-coil region" evidence="1">
    <location>
        <begin position="557"/>
        <end position="587"/>
    </location>
</feature>
<dbReference type="Gene3D" id="1.25.40.10">
    <property type="entry name" value="Tetratricopeptide repeat domain"/>
    <property type="match status" value="1"/>
</dbReference>
<sequence length="734" mass="82260">MKIEVGGQIQGISLSSFLQIVQMDKTSCTLKIYANDDVGYLWINDGNLVAAESGALHGLDAVYEIICWDDTVIVIDNAPAPEHNITTPLLTILMEGLKLRDDKAAKAAAEGPPPAPARTAPSVDDQIAMEFVMEEKPEPAAPPGDLPPLPDMPSMPDATPPAMPVTASLSPGVDLGLDEEPMDEEAEEEGDGSWVYEYEDEDQEEPSSPIRTILIVFLACVIIGGGAFGGYIWYRAHTLETEFNTLMTDLASMKQFRQQKTLLESYLNSHVINRFTLQVTERLNEANALMEMDRHIDTLPRDGEFIDTSVGMMKAHLKANQGTPFATAIRLKIKSLPAQLDDLDYQTLRQAEDRSAQERLGLYRAYLSDHPDGKHIRPVTNLVASVSDDYYLMLKSKAPTCYKTENWEPCIALADTFTAEFPEDSRFNEVWLMRGEMIDTIEFSRLRRETAGLSFENARSMYIAFLQNNPHTTQASEIRKEIASLARKADQQGQWKEVRAVADNPKNPISVRIQEVELYMDRYPDGAFIKEARTLKGELESQRGRLLAEEQASRQTLLARQAEARRLEEEKNRLLAQQQAQAEARRRQEAAARIAAREAEIRTLLRDKGNRFVDHRNGTFTDTQSGLTWMILDSRNSGNGCMPFASAKAWVERLSIGGFTDWRIPLPNELALLYNGKPYYPTSGAPWYWTSELETGAWGTSTEAVTFNPNNKETYIRESHPLTGCGFVHAVRTP</sequence>
<evidence type="ECO:0000259" key="5">
    <source>
        <dbReference type="Pfam" id="PF14332"/>
    </source>
</evidence>
<dbReference type="InterPro" id="IPR025497">
    <property type="entry name" value="PatA-like_N"/>
</dbReference>
<feature type="domain" description="Lcl C-terminal" evidence="4">
    <location>
        <begin position="618"/>
        <end position="714"/>
    </location>
</feature>
<dbReference type="RefSeq" id="WP_180137524.1">
    <property type="nucleotide sequence ID" value="NZ_CAADHO010000001.1"/>
</dbReference>
<dbReference type="PANTHER" id="PTHR36304:SF4">
    <property type="entry name" value="DUF4388 DOMAIN-CONTAINING PROTEIN"/>
    <property type="match status" value="1"/>
</dbReference>
<dbReference type="Pfam" id="PF07603">
    <property type="entry name" value="Lcl_C"/>
    <property type="match status" value="1"/>
</dbReference>
<dbReference type="EMBL" id="CAADHO010000001">
    <property type="protein sequence ID" value="VFQ43364.1"/>
    <property type="molecule type" value="Genomic_DNA"/>
</dbReference>
<evidence type="ECO:0000256" key="2">
    <source>
        <dbReference type="SAM" id="MobiDB-lite"/>
    </source>
</evidence>
<keyword evidence="3" id="KW-1133">Transmembrane helix</keyword>